<feature type="compositionally biased region" description="Basic and acidic residues" evidence="1">
    <location>
        <begin position="242"/>
        <end position="256"/>
    </location>
</feature>
<dbReference type="InterPro" id="IPR024260">
    <property type="entry name" value="Vac7"/>
</dbReference>
<dbReference type="Proteomes" id="UP001150941">
    <property type="component" value="Unassembled WGS sequence"/>
</dbReference>
<dbReference type="GO" id="GO:0000329">
    <property type="term" value="C:fungal-type vacuole membrane"/>
    <property type="evidence" value="ECO:0007669"/>
    <property type="project" value="TreeGrafter"/>
</dbReference>
<protein>
    <recommendedName>
        <fullName evidence="5">Phospholipid metabolism enzyme regulator</fullName>
    </recommendedName>
</protein>
<keyword evidence="2" id="KW-1133">Transmembrane helix</keyword>
<feature type="compositionally biased region" description="Acidic residues" evidence="1">
    <location>
        <begin position="560"/>
        <end position="571"/>
    </location>
</feature>
<feature type="compositionally biased region" description="Basic residues" evidence="1">
    <location>
        <begin position="492"/>
        <end position="501"/>
    </location>
</feature>
<feature type="region of interest" description="Disordered" evidence="1">
    <location>
        <begin position="1"/>
        <end position="320"/>
    </location>
</feature>
<reference evidence="3" key="1">
    <citation type="submission" date="2022-11" db="EMBL/GenBank/DDBJ databases">
        <authorList>
            <person name="Petersen C."/>
        </authorList>
    </citation>
    <scope>NUCLEOTIDE SEQUENCE</scope>
    <source>
        <strain evidence="3">IBT 19713</strain>
    </source>
</reference>
<feature type="transmembrane region" description="Helical" evidence="2">
    <location>
        <begin position="610"/>
        <end position="633"/>
    </location>
</feature>
<dbReference type="GO" id="GO:1903778">
    <property type="term" value="P:protein localization to vacuolar membrane"/>
    <property type="evidence" value="ECO:0007669"/>
    <property type="project" value="TreeGrafter"/>
</dbReference>
<organism evidence="3 4">
    <name type="scientific">Penicillium chermesinum</name>
    <dbReference type="NCBI Taxonomy" id="63820"/>
    <lineage>
        <taxon>Eukaryota</taxon>
        <taxon>Fungi</taxon>
        <taxon>Dikarya</taxon>
        <taxon>Ascomycota</taxon>
        <taxon>Pezizomycotina</taxon>
        <taxon>Eurotiomycetes</taxon>
        <taxon>Eurotiomycetidae</taxon>
        <taxon>Eurotiales</taxon>
        <taxon>Aspergillaceae</taxon>
        <taxon>Penicillium</taxon>
    </lineage>
</organism>
<dbReference type="GeneID" id="83202265"/>
<feature type="region of interest" description="Disordered" evidence="1">
    <location>
        <begin position="400"/>
        <end position="438"/>
    </location>
</feature>
<dbReference type="Pfam" id="PF12751">
    <property type="entry name" value="Vac7"/>
    <property type="match status" value="1"/>
</dbReference>
<feature type="compositionally biased region" description="Polar residues" evidence="1">
    <location>
        <begin position="150"/>
        <end position="162"/>
    </location>
</feature>
<feature type="compositionally biased region" description="Polar residues" evidence="1">
    <location>
        <begin position="224"/>
        <end position="234"/>
    </location>
</feature>
<evidence type="ECO:0000313" key="3">
    <source>
        <dbReference type="EMBL" id="KAJ5232710.1"/>
    </source>
</evidence>
<feature type="region of interest" description="Disordered" evidence="1">
    <location>
        <begin position="784"/>
        <end position="812"/>
    </location>
</feature>
<feature type="compositionally biased region" description="Low complexity" evidence="1">
    <location>
        <begin position="65"/>
        <end position="87"/>
    </location>
</feature>
<feature type="compositionally biased region" description="Polar residues" evidence="1">
    <location>
        <begin position="786"/>
        <end position="796"/>
    </location>
</feature>
<feature type="region of interest" description="Disordered" evidence="1">
    <location>
        <begin position="741"/>
        <end position="764"/>
    </location>
</feature>
<name>A0A9W9P091_9EURO</name>
<feature type="compositionally biased region" description="Polar residues" evidence="1">
    <location>
        <begin position="284"/>
        <end position="305"/>
    </location>
</feature>
<evidence type="ECO:0000256" key="2">
    <source>
        <dbReference type="SAM" id="Phobius"/>
    </source>
</evidence>
<dbReference type="EMBL" id="JAPQKS010000004">
    <property type="protein sequence ID" value="KAJ5232710.1"/>
    <property type="molecule type" value="Genomic_DNA"/>
</dbReference>
<proteinExistence type="predicted"/>
<dbReference type="GO" id="GO:0070772">
    <property type="term" value="C:PAS complex"/>
    <property type="evidence" value="ECO:0007669"/>
    <property type="project" value="TreeGrafter"/>
</dbReference>
<dbReference type="GO" id="GO:0000011">
    <property type="term" value="P:vacuole inheritance"/>
    <property type="evidence" value="ECO:0007669"/>
    <property type="project" value="TreeGrafter"/>
</dbReference>
<comment type="caution">
    <text evidence="3">The sequence shown here is derived from an EMBL/GenBank/DDBJ whole genome shotgun (WGS) entry which is preliminary data.</text>
</comment>
<evidence type="ECO:0008006" key="5">
    <source>
        <dbReference type="Google" id="ProtNLM"/>
    </source>
</evidence>
<feature type="compositionally biased region" description="Polar residues" evidence="1">
    <location>
        <begin position="177"/>
        <end position="192"/>
    </location>
</feature>
<sequence length="899" mass="97214">MAAESERPPYLHGASGRTRDAKDPEAASDPTELANDSDMGDLPHLGGKSSTLAMTQVPKLAPSFPVTSASPSSPNSVVSSRESSPVRKSSRTVNSSAVGRVRSQSRKSSQDRPSPTRSSANGHSPSTTTPSAPRESAHPDSTPVLPPPASTDSPTNVLSPEKTNMPLRAGNRRTDSESTPPNTSLKRSSTRSPPDEHGQVDRSAPRAVTRGASGQGPPLETVQELASNPSTPSGESIFKPSTPDDSRLHTIDEDPTPRALKQNAESGSDSGGNRSSGTKDEEPSNATGTTKPAKTLMPQRSTASLSAGARNKPADGSVRNMVVETETSLWVWGPANVGTPVELIKPPLRSRASEETIRMLRKERNPKKRRINPPTGPTSSKADIFEAKVASAVDEADVSDSDETFVYESNPPDPFPARQRRYHSRTPSATSMASQADQRPVRVAAISNGNHSVTGKRSMKFTNNTYNGSLDGESIDGDAVRNTNASGTVTPRHLHLGRSHRTNGGGYQSIFDSNSPFPHQQHQPKSPRHVTGSIRHSRSSPRSNPGYKTFGSSKQGGDVYDFEAEGADDEGTPLVTPRPPRSRAGRRPNSTSLRQMEYMAQRQRGYFSRYGSCIIILLLLLIIAGGVTSFIIAATRTLLDVQVVNIQNVLASEQELMLDLNVQAVNPNIFPLTIDDTDLNIFARSRYVGTDKFWREHGSDELEKFPLPRTKESQRRWQFSQIVRCLGNMECVAESVARKAATSTESKGGGVDHGTDPIDDPESDSQTMLLGRVFHFDSPLSFEASPWSNRPSTSKGQIRLPRPGNKTEEGGTERWERVLQHQFDLIARGVIKYQIPLSSRYFSASVNSKVKVVPSDDSNGPDDKVPSNETATISFKRPSSPFLLADPASPDSTSQGSTL</sequence>
<feature type="compositionally biased region" description="Polar residues" evidence="1">
    <location>
        <begin position="425"/>
        <end position="437"/>
    </location>
</feature>
<feature type="compositionally biased region" description="Polar residues" evidence="1">
    <location>
        <begin position="111"/>
        <end position="131"/>
    </location>
</feature>
<dbReference type="GO" id="GO:0010513">
    <property type="term" value="P:positive regulation of phosphatidylinositol biosynthetic process"/>
    <property type="evidence" value="ECO:0007669"/>
    <property type="project" value="TreeGrafter"/>
</dbReference>
<feature type="region of interest" description="Disordered" evidence="1">
    <location>
        <begin position="853"/>
        <end position="899"/>
    </location>
</feature>
<feature type="region of interest" description="Disordered" evidence="1">
    <location>
        <begin position="472"/>
        <end position="593"/>
    </location>
</feature>
<accession>A0A9W9P091</accession>
<keyword evidence="2" id="KW-0812">Transmembrane</keyword>
<reference evidence="3" key="2">
    <citation type="journal article" date="2023" name="IMA Fungus">
        <title>Comparative genomic study of the Penicillium genus elucidates a diverse pangenome and 15 lateral gene transfer events.</title>
        <authorList>
            <person name="Petersen C."/>
            <person name="Sorensen T."/>
            <person name="Nielsen M.R."/>
            <person name="Sondergaard T.E."/>
            <person name="Sorensen J.L."/>
            <person name="Fitzpatrick D.A."/>
            <person name="Frisvad J.C."/>
            <person name="Nielsen K.L."/>
        </authorList>
    </citation>
    <scope>NUCLEOTIDE SEQUENCE</scope>
    <source>
        <strain evidence="3">IBT 19713</strain>
    </source>
</reference>
<dbReference type="PANTHER" id="PTHR28258:SF1">
    <property type="entry name" value="VACUOLAR SEGREGATION PROTEIN 7"/>
    <property type="match status" value="1"/>
</dbReference>
<evidence type="ECO:0000256" key="1">
    <source>
        <dbReference type="SAM" id="MobiDB-lite"/>
    </source>
</evidence>
<dbReference type="OrthoDB" id="1204at2759"/>
<keyword evidence="2" id="KW-0472">Membrane</keyword>
<keyword evidence="4" id="KW-1185">Reference proteome</keyword>
<gene>
    <name evidence="3" type="ORF">N7468_005666</name>
</gene>
<feature type="compositionally biased region" description="Low complexity" evidence="1">
    <location>
        <begin position="266"/>
        <end position="276"/>
    </location>
</feature>
<dbReference type="AlphaFoldDB" id="A0A9W9P091"/>
<feature type="compositionally biased region" description="Polar residues" evidence="1">
    <location>
        <begin position="510"/>
        <end position="524"/>
    </location>
</feature>
<feature type="compositionally biased region" description="Basic and acidic residues" evidence="1">
    <location>
        <begin position="193"/>
        <end position="204"/>
    </location>
</feature>
<evidence type="ECO:0000313" key="4">
    <source>
        <dbReference type="Proteomes" id="UP001150941"/>
    </source>
</evidence>
<dbReference type="RefSeq" id="XP_058330702.1">
    <property type="nucleotide sequence ID" value="XM_058474962.1"/>
</dbReference>
<feature type="compositionally biased region" description="Polar residues" evidence="1">
    <location>
        <begin position="890"/>
        <end position="899"/>
    </location>
</feature>
<dbReference type="PANTHER" id="PTHR28258">
    <property type="entry name" value="VACUOLAR SEGREGATION PROTEIN 7"/>
    <property type="match status" value="1"/>
</dbReference>